<evidence type="ECO:0000313" key="3">
    <source>
        <dbReference type="Proteomes" id="UP001275084"/>
    </source>
</evidence>
<name>A0AAJ0HW18_9PEZI</name>
<proteinExistence type="predicted"/>
<accession>A0AAJ0HW18</accession>
<dbReference type="Proteomes" id="UP001275084">
    <property type="component" value="Unassembled WGS sequence"/>
</dbReference>
<evidence type="ECO:0000256" key="1">
    <source>
        <dbReference type="SAM" id="MobiDB-lite"/>
    </source>
</evidence>
<evidence type="ECO:0000313" key="2">
    <source>
        <dbReference type="EMBL" id="KAK3363935.1"/>
    </source>
</evidence>
<dbReference type="AlphaFoldDB" id="A0AAJ0HW18"/>
<gene>
    <name evidence="2" type="ORF">B0T25DRAFT_528788</name>
</gene>
<feature type="compositionally biased region" description="Polar residues" evidence="1">
    <location>
        <begin position="164"/>
        <end position="187"/>
    </location>
</feature>
<feature type="region of interest" description="Disordered" evidence="1">
    <location>
        <begin position="164"/>
        <end position="188"/>
    </location>
</feature>
<keyword evidence="3" id="KW-1185">Reference proteome</keyword>
<reference evidence="2" key="2">
    <citation type="submission" date="2023-06" db="EMBL/GenBank/DDBJ databases">
        <authorList>
            <consortium name="Lawrence Berkeley National Laboratory"/>
            <person name="Haridas S."/>
            <person name="Hensen N."/>
            <person name="Bonometti L."/>
            <person name="Westerberg I."/>
            <person name="Brannstrom I.O."/>
            <person name="Guillou S."/>
            <person name="Cros-Aarteil S."/>
            <person name="Calhoun S."/>
            <person name="Kuo A."/>
            <person name="Mondo S."/>
            <person name="Pangilinan J."/>
            <person name="Riley R."/>
            <person name="Labutti K."/>
            <person name="Andreopoulos B."/>
            <person name="Lipzen A."/>
            <person name="Chen C."/>
            <person name="Yanf M."/>
            <person name="Daum C."/>
            <person name="Ng V."/>
            <person name="Clum A."/>
            <person name="Steindorff A."/>
            <person name="Ohm R."/>
            <person name="Martin F."/>
            <person name="Silar P."/>
            <person name="Natvig D."/>
            <person name="Lalanne C."/>
            <person name="Gautier V."/>
            <person name="Ament-Velasquez S.L."/>
            <person name="Kruys A."/>
            <person name="Hutchinson M.I."/>
            <person name="Powell A.J."/>
            <person name="Barry K."/>
            <person name="Miller A.N."/>
            <person name="Grigoriev I.V."/>
            <person name="Debuchy R."/>
            <person name="Gladieux P."/>
            <person name="Thoren M.H."/>
            <person name="Johannesson H."/>
        </authorList>
    </citation>
    <scope>NUCLEOTIDE SEQUENCE</scope>
    <source>
        <strain evidence="2">CBS 955.72</strain>
    </source>
</reference>
<comment type="caution">
    <text evidence="2">The sequence shown here is derived from an EMBL/GenBank/DDBJ whole genome shotgun (WGS) entry which is preliminary data.</text>
</comment>
<reference evidence="2" key="1">
    <citation type="journal article" date="2023" name="Mol. Phylogenet. Evol.">
        <title>Genome-scale phylogeny and comparative genomics of the fungal order Sordariales.</title>
        <authorList>
            <person name="Hensen N."/>
            <person name="Bonometti L."/>
            <person name="Westerberg I."/>
            <person name="Brannstrom I.O."/>
            <person name="Guillou S."/>
            <person name="Cros-Aarteil S."/>
            <person name="Calhoun S."/>
            <person name="Haridas S."/>
            <person name="Kuo A."/>
            <person name="Mondo S."/>
            <person name="Pangilinan J."/>
            <person name="Riley R."/>
            <person name="LaButti K."/>
            <person name="Andreopoulos B."/>
            <person name="Lipzen A."/>
            <person name="Chen C."/>
            <person name="Yan M."/>
            <person name="Daum C."/>
            <person name="Ng V."/>
            <person name="Clum A."/>
            <person name="Steindorff A."/>
            <person name="Ohm R.A."/>
            <person name="Martin F."/>
            <person name="Silar P."/>
            <person name="Natvig D.O."/>
            <person name="Lalanne C."/>
            <person name="Gautier V."/>
            <person name="Ament-Velasquez S.L."/>
            <person name="Kruys A."/>
            <person name="Hutchinson M.I."/>
            <person name="Powell A.J."/>
            <person name="Barry K."/>
            <person name="Miller A.N."/>
            <person name="Grigoriev I.V."/>
            <person name="Debuchy R."/>
            <person name="Gladieux P."/>
            <person name="Hiltunen Thoren M."/>
            <person name="Johannesson H."/>
        </authorList>
    </citation>
    <scope>NUCLEOTIDE SEQUENCE</scope>
    <source>
        <strain evidence="2">CBS 955.72</strain>
    </source>
</reference>
<dbReference type="EMBL" id="JAUIQD010000001">
    <property type="protein sequence ID" value="KAK3363935.1"/>
    <property type="molecule type" value="Genomic_DNA"/>
</dbReference>
<organism evidence="2 3">
    <name type="scientific">Lasiosphaeria hispida</name>
    <dbReference type="NCBI Taxonomy" id="260671"/>
    <lineage>
        <taxon>Eukaryota</taxon>
        <taxon>Fungi</taxon>
        <taxon>Dikarya</taxon>
        <taxon>Ascomycota</taxon>
        <taxon>Pezizomycotina</taxon>
        <taxon>Sordariomycetes</taxon>
        <taxon>Sordariomycetidae</taxon>
        <taxon>Sordariales</taxon>
        <taxon>Lasiosphaeriaceae</taxon>
        <taxon>Lasiosphaeria</taxon>
    </lineage>
</organism>
<sequence length="202" mass="21989">MDDDLFPQTTPPKLTALGSCAHAPNRGVSLFQKHANNRPYFSSGRPPPVGTLLHLPHIAHRDTQGPLNLPLAQCFFRIHTRSPSLEPTVVGPSSSRLGSIAFSAVGRLCPAEWSYWKKVEDGSRAKSRSFRRMIWRPAIVCARPGDGRIHKMFKTDMPVATHSTHASWVSGRSPSPQTSTRRGSLNSGTVGVVGVKDFVDGG</sequence>
<protein>
    <submittedName>
        <fullName evidence="2">Uncharacterized protein</fullName>
    </submittedName>
</protein>